<proteinExistence type="predicted"/>
<feature type="compositionally biased region" description="Polar residues" evidence="1">
    <location>
        <begin position="170"/>
        <end position="180"/>
    </location>
</feature>
<feature type="compositionally biased region" description="Basic residues" evidence="1">
    <location>
        <begin position="71"/>
        <end position="80"/>
    </location>
</feature>
<name>D8LHM4_ECTSI</name>
<dbReference type="Proteomes" id="UP000002630">
    <property type="component" value="Linkage Group LG27"/>
</dbReference>
<dbReference type="AlphaFoldDB" id="D8LHM4"/>
<evidence type="ECO:0000313" key="3">
    <source>
        <dbReference type="EMBL" id="CBN79306.1"/>
    </source>
</evidence>
<sequence length="329" mass="34724">MTTRRRGSALAVCAVSLLSSTCLAFAPAAHQLRAVRPVSPRGSTTACGTSLNQEAQQPTRPRNTRSLRISSRQRSRRDGRRRLGELETRGGAAVVALAAATAGTGGEGEGESGVAVEASKAEELTQEEKEDEINKLVYVTEVLSSSKMMTIDSFGPEQSASARRGKKSKTNNASTQSYSTPEPMLPEAIARQKRLYEKRKWRLIGDNFFLGLLGTAGAWGFSLKAACSYGLGATLGTAYLVLLSRFVENLGNENADGGGGGRGGGGGGGPARLALAGLLVLIVSKNKETFDFIPAVSGFLAYQIATLVQGIYTDFDELEDAEAETAAPR</sequence>
<reference evidence="3 4" key="1">
    <citation type="journal article" date="2010" name="Nature">
        <title>The Ectocarpus genome and the independent evolution of multicellularity in brown algae.</title>
        <authorList>
            <person name="Cock J.M."/>
            <person name="Sterck L."/>
            <person name="Rouze P."/>
            <person name="Scornet D."/>
            <person name="Allen A.E."/>
            <person name="Amoutzias G."/>
            <person name="Anthouard V."/>
            <person name="Artiguenave F."/>
            <person name="Aury J.M."/>
            <person name="Badger J.H."/>
            <person name="Beszteri B."/>
            <person name="Billiau K."/>
            <person name="Bonnet E."/>
            <person name="Bothwell J.H."/>
            <person name="Bowler C."/>
            <person name="Boyen C."/>
            <person name="Brownlee C."/>
            <person name="Carrano C.J."/>
            <person name="Charrier B."/>
            <person name="Cho G.Y."/>
            <person name="Coelho S.M."/>
            <person name="Collen J."/>
            <person name="Corre E."/>
            <person name="Da Silva C."/>
            <person name="Delage L."/>
            <person name="Delaroque N."/>
            <person name="Dittami S.M."/>
            <person name="Doulbeau S."/>
            <person name="Elias M."/>
            <person name="Farnham G."/>
            <person name="Gachon C.M."/>
            <person name="Gschloessl B."/>
            <person name="Heesch S."/>
            <person name="Jabbari K."/>
            <person name="Jubin C."/>
            <person name="Kawai H."/>
            <person name="Kimura K."/>
            <person name="Kloareg B."/>
            <person name="Kupper F.C."/>
            <person name="Lang D."/>
            <person name="Le Bail A."/>
            <person name="Leblanc C."/>
            <person name="Lerouge P."/>
            <person name="Lohr M."/>
            <person name="Lopez P.J."/>
            <person name="Martens C."/>
            <person name="Maumus F."/>
            <person name="Michel G."/>
            <person name="Miranda-Saavedra D."/>
            <person name="Morales J."/>
            <person name="Moreau H."/>
            <person name="Motomura T."/>
            <person name="Nagasato C."/>
            <person name="Napoli C.A."/>
            <person name="Nelson D.R."/>
            <person name="Nyvall-Collen P."/>
            <person name="Peters A.F."/>
            <person name="Pommier C."/>
            <person name="Potin P."/>
            <person name="Poulain J."/>
            <person name="Quesneville H."/>
            <person name="Read B."/>
            <person name="Rensing S.A."/>
            <person name="Ritter A."/>
            <person name="Rousvoal S."/>
            <person name="Samanta M."/>
            <person name="Samson G."/>
            <person name="Schroeder D.C."/>
            <person name="Segurens B."/>
            <person name="Strittmatter M."/>
            <person name="Tonon T."/>
            <person name="Tregear J.W."/>
            <person name="Valentin K."/>
            <person name="von Dassow P."/>
            <person name="Yamagishi T."/>
            <person name="Van de Peer Y."/>
            <person name="Wincker P."/>
        </authorList>
    </citation>
    <scope>NUCLEOTIDE SEQUENCE [LARGE SCALE GENOMIC DNA]</scope>
    <source>
        <strain evidence="4">Ec32 / CCAP1310/4</strain>
    </source>
</reference>
<accession>D8LHM4</accession>
<dbReference type="OrthoDB" id="10431894at2759"/>
<dbReference type="InParanoid" id="D8LHM4"/>
<organism evidence="3 4">
    <name type="scientific">Ectocarpus siliculosus</name>
    <name type="common">Brown alga</name>
    <name type="synonym">Conferva siliculosa</name>
    <dbReference type="NCBI Taxonomy" id="2880"/>
    <lineage>
        <taxon>Eukaryota</taxon>
        <taxon>Sar</taxon>
        <taxon>Stramenopiles</taxon>
        <taxon>Ochrophyta</taxon>
        <taxon>PX clade</taxon>
        <taxon>Phaeophyceae</taxon>
        <taxon>Ectocarpales</taxon>
        <taxon>Ectocarpaceae</taxon>
        <taxon>Ectocarpus</taxon>
    </lineage>
</organism>
<evidence type="ECO:0000313" key="4">
    <source>
        <dbReference type="Proteomes" id="UP000002630"/>
    </source>
</evidence>
<feature type="compositionally biased region" description="Polar residues" evidence="1">
    <location>
        <begin position="41"/>
        <end position="61"/>
    </location>
</feature>
<feature type="region of interest" description="Disordered" evidence="1">
    <location>
        <begin position="36"/>
        <end position="87"/>
    </location>
</feature>
<keyword evidence="4" id="KW-1185">Reference proteome</keyword>
<feature type="chain" id="PRO_5003117147" evidence="2">
    <location>
        <begin position="25"/>
        <end position="329"/>
    </location>
</feature>
<feature type="region of interest" description="Disordered" evidence="1">
    <location>
        <begin position="154"/>
        <end position="184"/>
    </location>
</feature>
<keyword evidence="2" id="KW-0732">Signal</keyword>
<evidence type="ECO:0000256" key="1">
    <source>
        <dbReference type="SAM" id="MobiDB-lite"/>
    </source>
</evidence>
<dbReference type="EMBL" id="FN649752">
    <property type="protein sequence ID" value="CBN79306.1"/>
    <property type="molecule type" value="Genomic_DNA"/>
</dbReference>
<protein>
    <submittedName>
        <fullName evidence="3">ATP synthase protein I, putative</fullName>
    </submittedName>
</protein>
<dbReference type="STRING" id="2880.D8LHM4"/>
<dbReference type="EMBL" id="FN648372">
    <property type="protein sequence ID" value="CBN79306.1"/>
    <property type="molecule type" value="Genomic_DNA"/>
</dbReference>
<feature type="signal peptide" evidence="2">
    <location>
        <begin position="1"/>
        <end position="24"/>
    </location>
</feature>
<evidence type="ECO:0000256" key="2">
    <source>
        <dbReference type="SAM" id="SignalP"/>
    </source>
</evidence>
<gene>
    <name evidence="3" type="ORF">Esi_0197_0032</name>
</gene>